<evidence type="ECO:0000259" key="4">
    <source>
        <dbReference type="PROSITE" id="PS50011"/>
    </source>
</evidence>
<dbReference type="EMBL" id="JARKIE010000177">
    <property type="protein sequence ID" value="KAJ7671007.1"/>
    <property type="molecule type" value="Genomic_DNA"/>
</dbReference>
<feature type="compositionally biased region" description="Acidic residues" evidence="3">
    <location>
        <begin position="477"/>
        <end position="502"/>
    </location>
</feature>
<feature type="compositionally biased region" description="Polar residues" evidence="3">
    <location>
        <begin position="85"/>
        <end position="101"/>
    </location>
</feature>
<keyword evidence="5" id="KW-0418">Kinase</keyword>
<dbReference type="InterPro" id="IPR008271">
    <property type="entry name" value="Ser/Thr_kinase_AS"/>
</dbReference>
<evidence type="ECO:0000256" key="2">
    <source>
        <dbReference type="ARBA" id="ARBA00022840"/>
    </source>
</evidence>
<evidence type="ECO:0000256" key="1">
    <source>
        <dbReference type="ARBA" id="ARBA00022741"/>
    </source>
</evidence>
<name>A0AAD7G8R5_MYCRO</name>
<dbReference type="Proteomes" id="UP001221757">
    <property type="component" value="Unassembled WGS sequence"/>
</dbReference>
<feature type="compositionally biased region" description="Polar residues" evidence="3">
    <location>
        <begin position="366"/>
        <end position="377"/>
    </location>
</feature>
<keyword evidence="5" id="KW-0808">Transferase</keyword>
<evidence type="ECO:0000313" key="6">
    <source>
        <dbReference type="Proteomes" id="UP001221757"/>
    </source>
</evidence>
<dbReference type="PROSITE" id="PS50011">
    <property type="entry name" value="PROTEIN_KINASE_DOM"/>
    <property type="match status" value="1"/>
</dbReference>
<proteinExistence type="predicted"/>
<dbReference type="GO" id="GO:0005524">
    <property type="term" value="F:ATP binding"/>
    <property type="evidence" value="ECO:0007669"/>
    <property type="project" value="UniProtKB-KW"/>
</dbReference>
<keyword evidence="2" id="KW-0067">ATP-binding</keyword>
<dbReference type="PROSITE" id="PS00108">
    <property type="entry name" value="PROTEIN_KINASE_ST"/>
    <property type="match status" value="1"/>
</dbReference>
<comment type="caution">
    <text evidence="5">The sequence shown here is derived from an EMBL/GenBank/DDBJ whole genome shotgun (WGS) entry which is preliminary data.</text>
</comment>
<dbReference type="GO" id="GO:0005737">
    <property type="term" value="C:cytoplasm"/>
    <property type="evidence" value="ECO:0007669"/>
    <property type="project" value="TreeGrafter"/>
</dbReference>
<reference evidence="5" key="1">
    <citation type="submission" date="2023-03" db="EMBL/GenBank/DDBJ databases">
        <title>Massive genome expansion in bonnet fungi (Mycena s.s.) driven by repeated elements and novel gene families across ecological guilds.</title>
        <authorList>
            <consortium name="Lawrence Berkeley National Laboratory"/>
            <person name="Harder C.B."/>
            <person name="Miyauchi S."/>
            <person name="Viragh M."/>
            <person name="Kuo A."/>
            <person name="Thoen E."/>
            <person name="Andreopoulos B."/>
            <person name="Lu D."/>
            <person name="Skrede I."/>
            <person name="Drula E."/>
            <person name="Henrissat B."/>
            <person name="Morin E."/>
            <person name="Kohler A."/>
            <person name="Barry K."/>
            <person name="LaButti K."/>
            <person name="Morin E."/>
            <person name="Salamov A."/>
            <person name="Lipzen A."/>
            <person name="Mereny Z."/>
            <person name="Hegedus B."/>
            <person name="Baldrian P."/>
            <person name="Stursova M."/>
            <person name="Weitz H."/>
            <person name="Taylor A."/>
            <person name="Grigoriev I.V."/>
            <person name="Nagy L.G."/>
            <person name="Martin F."/>
            <person name="Kauserud H."/>
        </authorList>
    </citation>
    <scope>NUCLEOTIDE SEQUENCE</scope>
    <source>
        <strain evidence="5">CBHHK067</strain>
    </source>
</reference>
<dbReference type="InterPro" id="IPR011009">
    <property type="entry name" value="Kinase-like_dom_sf"/>
</dbReference>
<sequence length="518" mass="54733">MLTVEHPDGASDTTLRLTAPLGTGAFSSVWLAEDLSEDPLVLRSRRSLRNLRRVGSQSLSRASSLRAVRVPGVRPLGAGKRMLAEQQQQRSGTSSLVASPSTSALNAPRLVALKMTARSMYAPASGREQALQRDRTRVSFVREVEVLRHITHPNITALLTHFTTPAHHVLVLPYLPGGDLLGLVNSDAAHGALGEALLRRMWGELCKAVAWMHGVGLVHRDVKLENILLTTPFPPSSPPTGALIKLTDFGLSRFIDTSAPLLSTRCGSEAYAAPELVISGRRYDGRETDAWACGVVLYALCARRLPFGEGVAGAGGGAGRIGREGGVREGAGARRHWLMCIARGEYEWPESSSLAETSEGEGGGLASSQSGDSTRTVGSVDKRGGSGDSEAPKGGTEAAELVGPRLVESAGARGVVARLLVRDPSRRAKIADLWDDPWMLGGGASAGAGGAPLRLVSGDVETESPSASPLSDGFGPELDEEVVEGFEDEDLEGEEEAEDDGLLLDQDGIDSIARQEVH</sequence>
<accession>A0AAD7G8R5</accession>
<dbReference type="PANTHER" id="PTHR24346">
    <property type="entry name" value="MAP/MICROTUBULE AFFINITY-REGULATING KINASE"/>
    <property type="match status" value="1"/>
</dbReference>
<dbReference type="SUPFAM" id="SSF56112">
    <property type="entry name" value="Protein kinase-like (PK-like)"/>
    <property type="match status" value="1"/>
</dbReference>
<dbReference type="InterPro" id="IPR000719">
    <property type="entry name" value="Prot_kinase_dom"/>
</dbReference>
<feature type="domain" description="Protein kinase" evidence="4">
    <location>
        <begin position="15"/>
        <end position="439"/>
    </location>
</feature>
<dbReference type="Gene3D" id="1.10.510.10">
    <property type="entry name" value="Transferase(Phosphotransferase) domain 1"/>
    <property type="match status" value="1"/>
</dbReference>
<protein>
    <submittedName>
        <fullName evidence="5">Kinase-like domain-containing protein</fullName>
    </submittedName>
</protein>
<organism evidence="5 6">
    <name type="scientific">Mycena rosella</name>
    <name type="common">Pink bonnet</name>
    <name type="synonym">Agaricus rosellus</name>
    <dbReference type="NCBI Taxonomy" id="1033263"/>
    <lineage>
        <taxon>Eukaryota</taxon>
        <taxon>Fungi</taxon>
        <taxon>Dikarya</taxon>
        <taxon>Basidiomycota</taxon>
        <taxon>Agaricomycotina</taxon>
        <taxon>Agaricomycetes</taxon>
        <taxon>Agaricomycetidae</taxon>
        <taxon>Agaricales</taxon>
        <taxon>Marasmiineae</taxon>
        <taxon>Mycenaceae</taxon>
        <taxon>Mycena</taxon>
    </lineage>
</organism>
<keyword evidence="1" id="KW-0547">Nucleotide-binding</keyword>
<gene>
    <name evidence="5" type="ORF">B0H17DRAFT_1162126</name>
</gene>
<dbReference type="SMART" id="SM00220">
    <property type="entry name" value="S_TKc"/>
    <property type="match status" value="1"/>
</dbReference>
<dbReference type="Pfam" id="PF00069">
    <property type="entry name" value="Pkinase"/>
    <property type="match status" value="1"/>
</dbReference>
<dbReference type="PANTHER" id="PTHR24346:SF110">
    <property type="entry name" value="NON-SPECIFIC SERINE_THREONINE PROTEIN KINASE"/>
    <property type="match status" value="1"/>
</dbReference>
<feature type="region of interest" description="Disordered" evidence="3">
    <location>
        <begin position="459"/>
        <end position="518"/>
    </location>
</feature>
<dbReference type="GO" id="GO:0004674">
    <property type="term" value="F:protein serine/threonine kinase activity"/>
    <property type="evidence" value="ECO:0007669"/>
    <property type="project" value="TreeGrafter"/>
</dbReference>
<evidence type="ECO:0000256" key="3">
    <source>
        <dbReference type="SAM" id="MobiDB-lite"/>
    </source>
</evidence>
<evidence type="ECO:0000313" key="5">
    <source>
        <dbReference type="EMBL" id="KAJ7671007.1"/>
    </source>
</evidence>
<feature type="region of interest" description="Disordered" evidence="3">
    <location>
        <begin position="81"/>
        <end position="101"/>
    </location>
</feature>
<feature type="region of interest" description="Disordered" evidence="3">
    <location>
        <begin position="351"/>
        <end position="397"/>
    </location>
</feature>
<dbReference type="AlphaFoldDB" id="A0AAD7G8R5"/>
<keyword evidence="6" id="KW-1185">Reference proteome</keyword>
<dbReference type="GO" id="GO:0035556">
    <property type="term" value="P:intracellular signal transduction"/>
    <property type="evidence" value="ECO:0007669"/>
    <property type="project" value="TreeGrafter"/>
</dbReference>